<dbReference type="AlphaFoldDB" id="A0A417YFS6"/>
<keyword evidence="3" id="KW-0186">Copper</keyword>
<comment type="function">
    <text evidence="4">Subunits I and II form the functional core of the enzyme complex. Electrons originating in cytochrome c are transferred via heme a and Cu(A) to the binuclear center formed by heme a3 and Cu(B).</text>
</comment>
<accession>A0A417YFS6</accession>
<evidence type="ECO:0000256" key="6">
    <source>
        <dbReference type="ARBA" id="ARBA00047816"/>
    </source>
</evidence>
<dbReference type="GO" id="GO:0016020">
    <property type="term" value="C:membrane"/>
    <property type="evidence" value="ECO:0007669"/>
    <property type="project" value="InterPro"/>
</dbReference>
<comment type="caution">
    <text evidence="9">The sequence shown here is derived from an EMBL/GenBank/DDBJ whole genome shotgun (WGS) entry which is preliminary data.</text>
</comment>
<dbReference type="CDD" id="cd13913">
    <property type="entry name" value="ba3_CcO_II_C"/>
    <property type="match status" value="1"/>
</dbReference>
<feature type="transmembrane region" description="Helical" evidence="7">
    <location>
        <begin position="9"/>
        <end position="32"/>
    </location>
</feature>
<dbReference type="PANTHER" id="PTHR42838">
    <property type="entry name" value="CYTOCHROME C OXIDASE SUBUNIT II"/>
    <property type="match status" value="1"/>
</dbReference>
<evidence type="ECO:0000256" key="4">
    <source>
        <dbReference type="ARBA" id="ARBA00024688"/>
    </source>
</evidence>
<keyword evidence="7" id="KW-0472">Membrane</keyword>
<evidence type="ECO:0000256" key="5">
    <source>
        <dbReference type="ARBA" id="ARBA00031399"/>
    </source>
</evidence>
<dbReference type="InterPro" id="IPR008972">
    <property type="entry name" value="Cupredoxin"/>
</dbReference>
<evidence type="ECO:0000256" key="3">
    <source>
        <dbReference type="ARBA" id="ARBA00023008"/>
    </source>
</evidence>
<dbReference type="PROSITE" id="PS00078">
    <property type="entry name" value="COX2"/>
    <property type="match status" value="1"/>
</dbReference>
<dbReference type="GO" id="GO:0005507">
    <property type="term" value="F:copper ion binding"/>
    <property type="evidence" value="ECO:0007669"/>
    <property type="project" value="InterPro"/>
</dbReference>
<keyword evidence="7" id="KW-0812">Transmembrane</keyword>
<comment type="catalytic activity">
    <reaction evidence="6">
        <text>4 Fe(II)-[cytochrome c] + O2 + 8 H(+)(in) = 4 Fe(III)-[cytochrome c] + 2 H2O + 4 H(+)(out)</text>
        <dbReference type="Rhea" id="RHEA:11436"/>
        <dbReference type="Rhea" id="RHEA-COMP:10350"/>
        <dbReference type="Rhea" id="RHEA-COMP:14399"/>
        <dbReference type="ChEBI" id="CHEBI:15377"/>
        <dbReference type="ChEBI" id="CHEBI:15378"/>
        <dbReference type="ChEBI" id="CHEBI:15379"/>
        <dbReference type="ChEBI" id="CHEBI:29033"/>
        <dbReference type="ChEBI" id="CHEBI:29034"/>
        <dbReference type="EC" id="7.1.1.9"/>
    </reaction>
</comment>
<comment type="subcellular location">
    <subcellularLocation>
        <location evidence="1">Cell envelope</location>
    </subcellularLocation>
</comment>
<evidence type="ECO:0000256" key="2">
    <source>
        <dbReference type="ARBA" id="ARBA00022723"/>
    </source>
</evidence>
<dbReference type="Pfam" id="PF00116">
    <property type="entry name" value="COX2"/>
    <property type="match status" value="1"/>
</dbReference>
<proteinExistence type="predicted"/>
<dbReference type="OrthoDB" id="9773456at2"/>
<dbReference type="SUPFAM" id="SSF49503">
    <property type="entry name" value="Cupredoxins"/>
    <property type="match status" value="1"/>
</dbReference>
<organism evidence="9 10">
    <name type="scientific">Oceanobacillus profundus</name>
    <dbReference type="NCBI Taxonomy" id="372463"/>
    <lineage>
        <taxon>Bacteria</taxon>
        <taxon>Bacillati</taxon>
        <taxon>Bacillota</taxon>
        <taxon>Bacilli</taxon>
        <taxon>Bacillales</taxon>
        <taxon>Bacillaceae</taxon>
        <taxon>Oceanobacillus</taxon>
    </lineage>
</organism>
<dbReference type="InterPro" id="IPR034214">
    <property type="entry name" value="Ba3_CcO_II_C"/>
</dbReference>
<evidence type="ECO:0000313" key="10">
    <source>
        <dbReference type="Proteomes" id="UP000285456"/>
    </source>
</evidence>
<dbReference type="PROSITE" id="PS50857">
    <property type="entry name" value="COX2_CUA"/>
    <property type="match status" value="1"/>
</dbReference>
<dbReference type="InterPro" id="IPR001505">
    <property type="entry name" value="Copper_CuA"/>
</dbReference>
<keyword evidence="10" id="KW-1185">Reference proteome</keyword>
<feature type="domain" description="Cytochrome oxidase subunit II copper A binding" evidence="8">
    <location>
        <begin position="66"/>
        <end position="167"/>
    </location>
</feature>
<dbReference type="GO" id="GO:0030313">
    <property type="term" value="C:cell envelope"/>
    <property type="evidence" value="ECO:0007669"/>
    <property type="project" value="UniProtKB-SubCell"/>
</dbReference>
<dbReference type="InterPro" id="IPR002429">
    <property type="entry name" value="CcO_II-like_C"/>
</dbReference>
<protein>
    <recommendedName>
        <fullName evidence="5">Cytochrome aa3 subunit 2</fullName>
    </recommendedName>
</protein>
<dbReference type="InterPro" id="IPR051403">
    <property type="entry name" value="NosZ/Cyto_c_oxidase_sub2"/>
</dbReference>
<keyword evidence="2" id="KW-0479">Metal-binding</keyword>
<dbReference type="Proteomes" id="UP000285456">
    <property type="component" value="Unassembled WGS sequence"/>
</dbReference>
<evidence type="ECO:0000259" key="8">
    <source>
        <dbReference type="PROSITE" id="PS50857"/>
    </source>
</evidence>
<dbReference type="GO" id="GO:0004129">
    <property type="term" value="F:cytochrome-c oxidase activity"/>
    <property type="evidence" value="ECO:0007669"/>
    <property type="project" value="UniProtKB-EC"/>
</dbReference>
<gene>
    <name evidence="9" type="ORF">D1B32_12930</name>
</gene>
<evidence type="ECO:0000256" key="7">
    <source>
        <dbReference type="SAM" id="Phobius"/>
    </source>
</evidence>
<dbReference type="PANTHER" id="PTHR42838:SF2">
    <property type="entry name" value="NITROUS-OXIDE REDUCTASE"/>
    <property type="match status" value="1"/>
</dbReference>
<evidence type="ECO:0000313" key="9">
    <source>
        <dbReference type="EMBL" id="RHW31619.1"/>
    </source>
</evidence>
<keyword evidence="7" id="KW-1133">Transmembrane helix</keyword>
<dbReference type="RefSeq" id="WP_095309049.1">
    <property type="nucleotide sequence ID" value="NZ_JAMAWL010000001.1"/>
</dbReference>
<reference evidence="9 10" key="1">
    <citation type="journal article" date="2007" name="Int. J. Syst. Evol. Microbiol.">
        <title>Oceanobacillus profundus sp. nov., isolated from a deep-sea sediment core.</title>
        <authorList>
            <person name="Kim Y.G."/>
            <person name="Choi D.H."/>
            <person name="Hyun S."/>
            <person name="Cho B.C."/>
        </authorList>
    </citation>
    <scope>NUCLEOTIDE SEQUENCE [LARGE SCALE GENOMIC DNA]</scope>
    <source>
        <strain evidence="9 10">DSM 18246</strain>
    </source>
</reference>
<evidence type="ECO:0000256" key="1">
    <source>
        <dbReference type="ARBA" id="ARBA00004196"/>
    </source>
</evidence>
<name>A0A417YFS6_9BACI</name>
<dbReference type="Gene3D" id="2.60.40.420">
    <property type="entry name" value="Cupredoxins - blue copper proteins"/>
    <property type="match status" value="1"/>
</dbReference>
<sequence>MHFHKFEKIWLTFGIGALVLFLVILGYGAFYLGTHPQSHGVTIDPQNVEAHEAFKPENLGLTKVDEDRYIVNVVASAFHYDFGVDADGNAINHIEIPKGATVLFQVVTKDVIHGFNIAGTNVNMMVEPGYISSMEVEMNQAGEFTLLCNEYCGIGHHMMYTTVEVYQ</sequence>
<dbReference type="EMBL" id="QWEH01000008">
    <property type="protein sequence ID" value="RHW31619.1"/>
    <property type="molecule type" value="Genomic_DNA"/>
</dbReference>